<dbReference type="Gene3D" id="3.40.50.300">
    <property type="entry name" value="P-loop containing nucleotide triphosphate hydrolases"/>
    <property type="match status" value="2"/>
</dbReference>
<dbReference type="FunFam" id="3.40.50.300:FF:000205">
    <property type="entry name" value="ABC transporter B family member 4"/>
    <property type="match status" value="1"/>
</dbReference>
<dbReference type="CDD" id="cd18577">
    <property type="entry name" value="ABC_6TM_Pgp_ABCB1_D1_like"/>
    <property type="match status" value="1"/>
</dbReference>
<keyword evidence="14" id="KW-1185">Reference proteome</keyword>
<dbReference type="InterPro" id="IPR017871">
    <property type="entry name" value="ABC_transporter-like_CS"/>
</dbReference>
<dbReference type="GeneID" id="9584052"/>
<feature type="transmembrane region" description="Helical" evidence="10">
    <location>
        <begin position="62"/>
        <end position="87"/>
    </location>
</feature>
<evidence type="ECO:0000259" key="12">
    <source>
        <dbReference type="PROSITE" id="PS50929"/>
    </source>
</evidence>
<feature type="domain" description="ABC transporter" evidence="11">
    <location>
        <begin position="1031"/>
        <end position="1268"/>
    </location>
</feature>
<dbReference type="GO" id="GO:0005524">
    <property type="term" value="F:ATP binding"/>
    <property type="evidence" value="ECO:0007669"/>
    <property type="project" value="UniProtKB-KW"/>
</dbReference>
<dbReference type="InterPro" id="IPR003593">
    <property type="entry name" value="AAA+_ATPase"/>
</dbReference>
<dbReference type="GO" id="GO:0016887">
    <property type="term" value="F:ATP hydrolysis activity"/>
    <property type="evidence" value="ECO:0007669"/>
    <property type="project" value="InterPro"/>
</dbReference>
<evidence type="ECO:0000256" key="6">
    <source>
        <dbReference type="ARBA" id="ARBA00022741"/>
    </source>
</evidence>
<dbReference type="AlphaFoldDB" id="D4DEM0"/>
<feature type="transmembrane region" description="Helical" evidence="10">
    <location>
        <begin position="851"/>
        <end position="872"/>
    </location>
</feature>
<feature type="transmembrane region" description="Helical" evidence="10">
    <location>
        <begin position="290"/>
        <end position="314"/>
    </location>
</feature>
<dbReference type="SMART" id="SM00382">
    <property type="entry name" value="AAA"/>
    <property type="match status" value="2"/>
</dbReference>
<feature type="transmembrane region" description="Helical" evidence="10">
    <location>
        <begin position="824"/>
        <end position="845"/>
    </location>
</feature>
<dbReference type="PROSITE" id="PS50893">
    <property type="entry name" value="ABC_TRANSPORTER_2"/>
    <property type="match status" value="2"/>
</dbReference>
<dbReference type="FunFam" id="3.40.50.300:FF:000916">
    <property type="entry name" value="ABC transporter B family member 9"/>
    <property type="match status" value="1"/>
</dbReference>
<dbReference type="HOGENOM" id="CLU_000604_17_2_1"/>
<feature type="domain" description="ABC transmembrane type-1" evidence="12">
    <location>
        <begin position="64"/>
        <end position="354"/>
    </location>
</feature>
<dbReference type="RefSeq" id="XP_003020313.1">
    <property type="nucleotide sequence ID" value="XM_003020267.1"/>
</dbReference>
<dbReference type="GO" id="GO:0005743">
    <property type="term" value="C:mitochondrial inner membrane"/>
    <property type="evidence" value="ECO:0007669"/>
    <property type="project" value="TreeGrafter"/>
</dbReference>
<evidence type="ECO:0000313" key="13">
    <source>
        <dbReference type="EMBL" id="EFE39695.1"/>
    </source>
</evidence>
<keyword evidence="6" id="KW-0547">Nucleotide-binding</keyword>
<evidence type="ECO:0000256" key="5">
    <source>
        <dbReference type="ARBA" id="ARBA00022737"/>
    </source>
</evidence>
<feature type="transmembrane region" description="Helical" evidence="10">
    <location>
        <begin position="326"/>
        <end position="346"/>
    </location>
</feature>
<dbReference type="InterPro" id="IPR039421">
    <property type="entry name" value="Type_1_exporter"/>
</dbReference>
<organism evidence="13 14">
    <name type="scientific">Trichophyton verrucosum (strain HKI 0517)</name>
    <dbReference type="NCBI Taxonomy" id="663202"/>
    <lineage>
        <taxon>Eukaryota</taxon>
        <taxon>Fungi</taxon>
        <taxon>Dikarya</taxon>
        <taxon>Ascomycota</taxon>
        <taxon>Pezizomycotina</taxon>
        <taxon>Eurotiomycetes</taxon>
        <taxon>Eurotiomycetidae</taxon>
        <taxon>Onygenales</taxon>
        <taxon>Arthrodermataceae</taxon>
        <taxon>Trichophyton</taxon>
    </lineage>
</organism>
<dbReference type="Proteomes" id="UP000008383">
    <property type="component" value="Unassembled WGS sequence"/>
</dbReference>
<feature type="transmembrane region" description="Helical" evidence="10">
    <location>
        <begin position="214"/>
        <end position="234"/>
    </location>
</feature>
<evidence type="ECO:0000256" key="1">
    <source>
        <dbReference type="ARBA" id="ARBA00004141"/>
    </source>
</evidence>
<keyword evidence="4 10" id="KW-0812">Transmembrane</keyword>
<keyword evidence="8 10" id="KW-1133">Transmembrane helix</keyword>
<dbReference type="SUPFAM" id="SSF90123">
    <property type="entry name" value="ABC transporter transmembrane region"/>
    <property type="match status" value="2"/>
</dbReference>
<evidence type="ECO:0008006" key="15">
    <source>
        <dbReference type="Google" id="ProtNLM"/>
    </source>
</evidence>
<dbReference type="SUPFAM" id="SSF52540">
    <property type="entry name" value="P-loop containing nucleoside triphosphate hydrolases"/>
    <property type="match status" value="2"/>
</dbReference>
<dbReference type="InterPro" id="IPR036640">
    <property type="entry name" value="ABC1_TM_sf"/>
</dbReference>
<dbReference type="Pfam" id="PF00664">
    <property type="entry name" value="ABC_membrane"/>
    <property type="match status" value="2"/>
</dbReference>
<dbReference type="CDD" id="cd18578">
    <property type="entry name" value="ABC_6TM_Pgp_ABCB1_D2_like"/>
    <property type="match status" value="1"/>
</dbReference>
<name>D4DEM0_TRIVH</name>
<feature type="transmembrane region" description="Helical" evidence="10">
    <location>
        <begin position="114"/>
        <end position="136"/>
    </location>
</feature>
<comment type="caution">
    <text evidence="13">The sequence shown here is derived from an EMBL/GenBank/DDBJ whole genome shotgun (WGS) entry which is preliminary data.</text>
</comment>
<comment type="subcellular location">
    <subcellularLocation>
        <location evidence="1">Membrane</location>
        <topology evidence="1">Multi-pass membrane protein</topology>
    </subcellularLocation>
</comment>
<evidence type="ECO:0000256" key="10">
    <source>
        <dbReference type="SAM" id="Phobius"/>
    </source>
</evidence>
<dbReference type="GO" id="GO:0090374">
    <property type="term" value="P:oligopeptide export from mitochondrion"/>
    <property type="evidence" value="ECO:0007669"/>
    <property type="project" value="TreeGrafter"/>
</dbReference>
<sequence>MSGNDVVYGDEVAHHEPGQEKKPLVILSDSEKEVVELQLNGLPTAIDAQSLWSYTTDWDKTIIIVSVAAAILGGASNPLLTVVYGLAVGSFADRSNGVTSIPELSAAVAKVCLYWVYLGIAMFFFIYITTVGFYYVGERIVMRLRYAYLRTILRQNIAFFDTLGAGDVTTRITSDMNLIQEGITSKVSMGLIAVATFCSAYTITYIQYWKLGLIMTSTVVVMLLTGTAGGILAVKNSKSSMTLYNSGSNLAEESIGSIKHVTAFGIQNALADKYLSFLRQGEKPGIKARLAISFMISFMNGLPFLSYGLCFWQSGRYIISGHMGPGAAVTATMAIVIGGFSIGRVAPSLQSFMSSTASASMIIRSMQRASPEDPLSTEGERPEGIKGEVSFNDVSLVYPSRQDVAVLKCVCLTMPAGKTTAIVGPTGSGKSSIVGLVERFYRPTRGHITLDGHNIQDLNLRWLRSQLAYVGQEPILFNTTIQENIGHGLAYLDDAARSSRDLKAAVIEAAKDANVHDFIMALPKGYETVVGEKGLQLSGGQRQRIAIARALIRDPTVLILDEATSALDSRAEKLVQKALTKAAKGRTTIVIAHRLSTIRSADNIVVLSAGEIVEQGDHDSLMANQGLYANLVNGQQLTEEKTDEDDDALIENASASSWFVDEKSTAKELPEIVVEKTDSKKLDKRLSFWDLLRLMDKLNRPERMLILLGLIGCVFAGLGTPVQAIFFAKLIEAVSVPASQYNKLRSETSFWALMYLMLGIVAIISWFGQGACFAFSSERLIRRAKDTTFRSILRQKVSFFDERSTGDLTTILSQDTTHLGGLDGAVLGSMITFTVTIIGGLALSVAIGWKLGLVCAALIPITVGSGYVRLIILSLFDRKVRQTQAESAAYANEAVRAIRTVASLGLENEVLQRYRAILERDAAASLRSILQASVLFALSQSLLMPTGALVFWYSSTLLATGEYTLTQCFICFSALVTGAQTAGAVFNFAPDMSKAMQAGRHLRNLFERVPPIDSYSTEGRLLPAEACRGAIEIQDVSYRYPQRPERVVLENFSLSIKPGQFVALVGPSGCGKSTVLSLLERFFDPETGQIQVDGSSVTGLNISQYRSCIAMVGQEPVVYSGTIRENLVLGAAEGVTDEAIVQACRDANIYEFISSLPDGFATVVGAQGSMLSGGQKQRVAIARALLRNPKILLLDEATSALDSQSERIVQEALDRAAKGRTTISVAHRLSTIKRADLICVMDQGKLVEKGTHEQLMARREMYYDLVQAQNLDTVS</sequence>
<feature type="domain" description="ABC transmembrane type-1" evidence="12">
    <location>
        <begin position="707"/>
        <end position="994"/>
    </location>
</feature>
<dbReference type="KEGG" id="tve:TRV_05587"/>
<keyword evidence="9 10" id="KW-0472">Membrane</keyword>
<evidence type="ECO:0000256" key="3">
    <source>
        <dbReference type="ARBA" id="ARBA00022448"/>
    </source>
</evidence>
<feature type="transmembrane region" description="Helical" evidence="10">
    <location>
        <begin position="751"/>
        <end position="775"/>
    </location>
</feature>
<dbReference type="GO" id="GO:0015421">
    <property type="term" value="F:ABC-type oligopeptide transporter activity"/>
    <property type="evidence" value="ECO:0007669"/>
    <property type="project" value="TreeGrafter"/>
</dbReference>
<protein>
    <recommendedName>
        <fullName evidence="15">ABC multidrug transporter</fullName>
    </recommendedName>
</protein>
<feature type="transmembrane region" description="Helical" evidence="10">
    <location>
        <begin position="964"/>
        <end position="989"/>
    </location>
</feature>
<evidence type="ECO:0000256" key="2">
    <source>
        <dbReference type="ARBA" id="ARBA00007577"/>
    </source>
</evidence>
<dbReference type="InterPro" id="IPR011527">
    <property type="entry name" value="ABC1_TM_dom"/>
</dbReference>
<dbReference type="CDD" id="cd03249">
    <property type="entry name" value="ABC_MTABC3_MDL1_MDL2"/>
    <property type="match status" value="2"/>
</dbReference>
<keyword evidence="5" id="KW-0677">Repeat</keyword>
<dbReference type="OrthoDB" id="6500128at2759"/>
<evidence type="ECO:0000259" key="11">
    <source>
        <dbReference type="PROSITE" id="PS50893"/>
    </source>
</evidence>
<dbReference type="PROSITE" id="PS50929">
    <property type="entry name" value="ABC_TM1F"/>
    <property type="match status" value="2"/>
</dbReference>
<accession>D4DEM0</accession>
<dbReference type="PROSITE" id="PS00211">
    <property type="entry name" value="ABC_TRANSPORTER_1"/>
    <property type="match status" value="2"/>
</dbReference>
<keyword evidence="3" id="KW-0813">Transport</keyword>
<evidence type="ECO:0000256" key="4">
    <source>
        <dbReference type="ARBA" id="ARBA00022692"/>
    </source>
</evidence>
<dbReference type="Gene3D" id="1.20.1560.10">
    <property type="entry name" value="ABC transporter type 1, transmembrane domain"/>
    <property type="match status" value="1"/>
</dbReference>
<dbReference type="PANTHER" id="PTHR43394">
    <property type="entry name" value="ATP-DEPENDENT PERMEASE MDL1, MITOCHONDRIAL"/>
    <property type="match status" value="1"/>
</dbReference>
<dbReference type="InterPro" id="IPR003439">
    <property type="entry name" value="ABC_transporter-like_ATP-bd"/>
</dbReference>
<feature type="transmembrane region" description="Helical" evidence="10">
    <location>
        <begin position="705"/>
        <end position="731"/>
    </location>
</feature>
<feature type="transmembrane region" description="Helical" evidence="10">
    <location>
        <begin position="187"/>
        <end position="208"/>
    </location>
</feature>
<keyword evidence="7" id="KW-0067">ATP-binding</keyword>
<dbReference type="InterPro" id="IPR027417">
    <property type="entry name" value="P-loop_NTPase"/>
</dbReference>
<dbReference type="EMBL" id="ACYE01000301">
    <property type="protein sequence ID" value="EFE39695.1"/>
    <property type="molecule type" value="Genomic_DNA"/>
</dbReference>
<dbReference type="PANTHER" id="PTHR43394:SF11">
    <property type="entry name" value="ATP-BINDING CASSETTE TRANSPORTER"/>
    <property type="match status" value="1"/>
</dbReference>
<feature type="domain" description="ABC transporter" evidence="11">
    <location>
        <begin position="389"/>
        <end position="634"/>
    </location>
</feature>
<gene>
    <name evidence="13" type="ORF">TRV_05587</name>
</gene>
<evidence type="ECO:0000256" key="8">
    <source>
        <dbReference type="ARBA" id="ARBA00022989"/>
    </source>
</evidence>
<proteinExistence type="inferred from homology"/>
<dbReference type="Pfam" id="PF00005">
    <property type="entry name" value="ABC_tran"/>
    <property type="match status" value="2"/>
</dbReference>
<evidence type="ECO:0000256" key="7">
    <source>
        <dbReference type="ARBA" id="ARBA00022840"/>
    </source>
</evidence>
<reference evidence="14" key="1">
    <citation type="journal article" date="2011" name="Genome Biol.">
        <title>Comparative and functional genomics provide insights into the pathogenicity of dermatophytic fungi.</title>
        <authorList>
            <person name="Burmester A."/>
            <person name="Shelest E."/>
            <person name="Gloeckner G."/>
            <person name="Heddergott C."/>
            <person name="Schindler S."/>
            <person name="Staib P."/>
            <person name="Heidel A."/>
            <person name="Felder M."/>
            <person name="Petzold A."/>
            <person name="Szafranski K."/>
            <person name="Feuermann M."/>
            <person name="Pedruzzi I."/>
            <person name="Priebe S."/>
            <person name="Groth M."/>
            <person name="Winkler R."/>
            <person name="Li W."/>
            <person name="Kniemeyer O."/>
            <person name="Schroeckh V."/>
            <person name="Hertweck C."/>
            <person name="Hube B."/>
            <person name="White T.C."/>
            <person name="Platzer M."/>
            <person name="Guthke R."/>
            <person name="Heitman J."/>
            <person name="Woestemeyer J."/>
            <person name="Zipfel P.F."/>
            <person name="Monod M."/>
            <person name="Brakhage A.A."/>
        </authorList>
    </citation>
    <scope>NUCLEOTIDE SEQUENCE [LARGE SCALE GENOMIC DNA]</scope>
    <source>
        <strain evidence="14">HKI 0517</strain>
    </source>
</reference>
<comment type="similarity">
    <text evidence="2">Belongs to the ABC transporter superfamily. ABCB family. Multidrug resistance exporter (TC 3.A.1.201) subfamily.</text>
</comment>
<evidence type="ECO:0000313" key="14">
    <source>
        <dbReference type="Proteomes" id="UP000008383"/>
    </source>
</evidence>
<evidence type="ECO:0000256" key="9">
    <source>
        <dbReference type="ARBA" id="ARBA00023136"/>
    </source>
</evidence>
<feature type="transmembrane region" description="Helical" evidence="10">
    <location>
        <begin position="929"/>
        <end position="952"/>
    </location>
</feature>